<dbReference type="Pfam" id="PF01363">
    <property type="entry name" value="FYVE"/>
    <property type="match status" value="1"/>
</dbReference>
<evidence type="ECO:0000256" key="11">
    <source>
        <dbReference type="ARBA" id="ARBA00022771"/>
    </source>
</evidence>
<dbReference type="CDD" id="cd16489">
    <property type="entry name" value="mRING-CH-C4HC2H_ZNRF"/>
    <property type="match status" value="1"/>
</dbReference>
<keyword evidence="13" id="KW-0862">Zinc</keyword>
<evidence type="ECO:0000256" key="16">
    <source>
        <dbReference type="ARBA" id="ARBA00023288"/>
    </source>
</evidence>
<name>A0A9W9P0N7_PENCI</name>
<keyword evidence="12" id="KW-0833">Ubl conjugation pathway</keyword>
<keyword evidence="7" id="KW-0808">Transferase</keyword>
<dbReference type="EC" id="2.3.2.27" evidence="6"/>
<dbReference type="InterPro" id="IPR013083">
    <property type="entry name" value="Znf_RING/FYVE/PHD"/>
</dbReference>
<keyword evidence="14" id="KW-0472">Membrane</keyword>
<dbReference type="EMBL" id="JAPQKT010000004">
    <property type="protein sequence ID" value="KAJ5233296.1"/>
    <property type="molecule type" value="Genomic_DNA"/>
</dbReference>
<gene>
    <name evidence="21" type="ORF">N7469_005062</name>
</gene>
<dbReference type="Proteomes" id="UP001147733">
    <property type="component" value="Unassembled WGS sequence"/>
</dbReference>
<keyword evidence="15" id="KW-0458">Lysosome</keyword>
<dbReference type="PANTHER" id="PTHR46661">
    <property type="entry name" value="E3 UBIQUITIN-PROTEIN LIGASE ZNRF1-LIKE PROTEIN"/>
    <property type="match status" value="1"/>
</dbReference>
<evidence type="ECO:0000256" key="18">
    <source>
        <dbReference type="SAM" id="MobiDB-lite"/>
    </source>
</evidence>
<evidence type="ECO:0000256" key="1">
    <source>
        <dbReference type="ARBA" id="ARBA00000900"/>
    </source>
</evidence>
<evidence type="ECO:0000313" key="21">
    <source>
        <dbReference type="EMBL" id="KAJ5233296.1"/>
    </source>
</evidence>
<keyword evidence="8" id="KW-0519">Myristate</keyword>
<dbReference type="GO" id="GO:0061630">
    <property type="term" value="F:ubiquitin protein ligase activity"/>
    <property type="evidence" value="ECO:0007669"/>
    <property type="project" value="UniProtKB-EC"/>
</dbReference>
<evidence type="ECO:0000256" key="10">
    <source>
        <dbReference type="ARBA" id="ARBA00022753"/>
    </source>
</evidence>
<comment type="caution">
    <text evidence="21">The sequence shown here is derived from an EMBL/GenBank/DDBJ whole genome shotgun (WGS) entry which is preliminary data.</text>
</comment>
<feature type="region of interest" description="Disordered" evidence="18">
    <location>
        <begin position="449"/>
        <end position="471"/>
    </location>
</feature>
<evidence type="ECO:0000259" key="20">
    <source>
        <dbReference type="PROSITE" id="PS50178"/>
    </source>
</evidence>
<evidence type="ECO:0000256" key="15">
    <source>
        <dbReference type="ARBA" id="ARBA00023228"/>
    </source>
</evidence>
<dbReference type="PROSITE" id="PS50178">
    <property type="entry name" value="ZF_FYVE"/>
    <property type="match status" value="1"/>
</dbReference>
<accession>A0A9W9P0N7</accession>
<keyword evidence="10" id="KW-0967">Endosome</keyword>
<keyword evidence="22" id="KW-1185">Reference proteome</keyword>
<protein>
    <recommendedName>
        <fullName evidence="6">RING-type E3 ubiquitin transferase</fullName>
        <ecNumber evidence="6">2.3.2.27</ecNumber>
    </recommendedName>
</protein>
<evidence type="ECO:0000256" key="2">
    <source>
        <dbReference type="ARBA" id="ARBA00004170"/>
    </source>
</evidence>
<feature type="compositionally biased region" description="Polar residues" evidence="18">
    <location>
        <begin position="402"/>
        <end position="412"/>
    </location>
</feature>
<dbReference type="InterPro" id="IPR011011">
    <property type="entry name" value="Znf_FYVE_PHD"/>
</dbReference>
<evidence type="ECO:0000256" key="5">
    <source>
        <dbReference type="ARBA" id="ARBA00004906"/>
    </source>
</evidence>
<dbReference type="GO" id="GO:0070936">
    <property type="term" value="P:protein K48-linked ubiquitination"/>
    <property type="evidence" value="ECO:0007669"/>
    <property type="project" value="TreeGrafter"/>
</dbReference>
<feature type="domain" description="FYVE-type" evidence="20">
    <location>
        <begin position="219"/>
        <end position="321"/>
    </location>
</feature>
<dbReference type="SMART" id="SM00064">
    <property type="entry name" value="FYVE"/>
    <property type="match status" value="1"/>
</dbReference>
<dbReference type="OrthoDB" id="660555at2759"/>
<feature type="compositionally biased region" description="Polar residues" evidence="18">
    <location>
        <begin position="455"/>
        <end position="467"/>
    </location>
</feature>
<sequence length="539" mass="59371">MNTQLHKEAPPASTTLADEEEEAQTQWPRHGSGRLHASGTRPLRDAPDMPGEGGGYRFPEMDSSDGAADPRLQSPASRRRPSSLFIPNRSRDPRGSIDNLIYGASPVSPRPFSGGPPRYYSDLNGPSRRPSSELYDASRRHRSFSARNSSGESLHAPRPSDHHRYSSMSMPRWQPAPESPSHSRRDRGSLSMQNETRRNITLDDIFQVQDVNLPKWQPDAEVTSCPICGTIFSFWYRKHHCRKCGRVVCAACSPHRITIPRQYIVRPPESTTSPPGSSPSAEPTVIDLTGDEAAVSNPVLNPALGGGEEVRLCNPCVPDPNPNPLGYEALRPPGHRSTHSLSSTMGSFWPPDNRSSRQGRLTVGANDRPSGLDGVRQDFHRNFQPQTGESATGRSNPVYPIFNSSQSTQRPSAVSERDICPICGNRFPPLDEDHPVESREAHIRQCIDGYGANRGSPSSQASTQEAPPQSPPVARMLAFVATEKDCLGEGGNIAECTICMEDYEVGQVLSRLECLCKFHKDCIVDWFERKAECPVHKVS</sequence>
<feature type="compositionally biased region" description="Polar residues" evidence="18">
    <location>
        <begin position="383"/>
        <end position="395"/>
    </location>
</feature>
<evidence type="ECO:0000256" key="6">
    <source>
        <dbReference type="ARBA" id="ARBA00012483"/>
    </source>
</evidence>
<dbReference type="AlphaFoldDB" id="A0A9W9P0N7"/>
<reference evidence="21" key="1">
    <citation type="submission" date="2022-11" db="EMBL/GenBank/DDBJ databases">
        <authorList>
            <person name="Petersen C."/>
        </authorList>
    </citation>
    <scope>NUCLEOTIDE SEQUENCE</scope>
    <source>
        <strain evidence="21">IBT 23319</strain>
    </source>
</reference>
<evidence type="ECO:0000256" key="9">
    <source>
        <dbReference type="ARBA" id="ARBA00022723"/>
    </source>
</evidence>
<keyword evidence="16" id="KW-0449">Lipoprotein</keyword>
<feature type="domain" description="RING-type" evidence="19">
    <location>
        <begin position="496"/>
        <end position="537"/>
    </location>
</feature>
<dbReference type="GO" id="GO:0005768">
    <property type="term" value="C:endosome"/>
    <property type="evidence" value="ECO:0007669"/>
    <property type="project" value="UniProtKB-SubCell"/>
</dbReference>
<keyword evidence="9" id="KW-0479">Metal-binding</keyword>
<evidence type="ECO:0000256" key="4">
    <source>
        <dbReference type="ARBA" id="ARBA00004371"/>
    </source>
</evidence>
<evidence type="ECO:0000256" key="7">
    <source>
        <dbReference type="ARBA" id="ARBA00022679"/>
    </source>
</evidence>
<dbReference type="InterPro" id="IPR001841">
    <property type="entry name" value="Znf_RING"/>
</dbReference>
<evidence type="ECO:0000313" key="22">
    <source>
        <dbReference type="Proteomes" id="UP001147733"/>
    </source>
</evidence>
<evidence type="ECO:0000256" key="8">
    <source>
        <dbReference type="ARBA" id="ARBA00022707"/>
    </source>
</evidence>
<dbReference type="Gene3D" id="3.30.40.10">
    <property type="entry name" value="Zinc/RING finger domain, C3HC4 (zinc finger)"/>
    <property type="match status" value="2"/>
</dbReference>
<evidence type="ECO:0000256" key="13">
    <source>
        <dbReference type="ARBA" id="ARBA00022833"/>
    </source>
</evidence>
<proteinExistence type="predicted"/>
<organism evidence="21 22">
    <name type="scientific">Penicillium citrinum</name>
    <dbReference type="NCBI Taxonomy" id="5077"/>
    <lineage>
        <taxon>Eukaryota</taxon>
        <taxon>Fungi</taxon>
        <taxon>Dikarya</taxon>
        <taxon>Ascomycota</taxon>
        <taxon>Pezizomycotina</taxon>
        <taxon>Eurotiomycetes</taxon>
        <taxon>Eurotiomycetidae</taxon>
        <taxon>Eurotiales</taxon>
        <taxon>Aspergillaceae</taxon>
        <taxon>Penicillium</taxon>
    </lineage>
</organism>
<dbReference type="InterPro" id="IPR000306">
    <property type="entry name" value="Znf_FYVE"/>
</dbReference>
<feature type="region of interest" description="Disordered" evidence="18">
    <location>
        <begin position="333"/>
        <end position="414"/>
    </location>
</feature>
<dbReference type="GO" id="GO:0008270">
    <property type="term" value="F:zinc ion binding"/>
    <property type="evidence" value="ECO:0007669"/>
    <property type="project" value="UniProtKB-KW"/>
</dbReference>
<evidence type="ECO:0000256" key="14">
    <source>
        <dbReference type="ARBA" id="ARBA00023136"/>
    </source>
</evidence>
<comment type="pathway">
    <text evidence="5">Protein modification; protein ubiquitination.</text>
</comment>
<dbReference type="PROSITE" id="PS50089">
    <property type="entry name" value="ZF_RING_2"/>
    <property type="match status" value="1"/>
</dbReference>
<dbReference type="GeneID" id="81383149"/>
<dbReference type="GO" id="GO:0016020">
    <property type="term" value="C:membrane"/>
    <property type="evidence" value="ECO:0007669"/>
    <property type="project" value="UniProtKB-SubCell"/>
</dbReference>
<dbReference type="RefSeq" id="XP_056500796.1">
    <property type="nucleotide sequence ID" value="XM_056643982.1"/>
</dbReference>
<feature type="region of interest" description="Disordered" evidence="18">
    <location>
        <begin position="1"/>
        <end position="195"/>
    </location>
</feature>
<evidence type="ECO:0000259" key="19">
    <source>
        <dbReference type="PROSITE" id="PS50089"/>
    </source>
</evidence>
<dbReference type="SUPFAM" id="SSF57903">
    <property type="entry name" value="FYVE/PHD zinc finger"/>
    <property type="match status" value="1"/>
</dbReference>
<dbReference type="PANTHER" id="PTHR46661:SF4">
    <property type="entry name" value="RING-TYPE DOMAIN-CONTAINING PROTEIN"/>
    <property type="match status" value="1"/>
</dbReference>
<comment type="subcellular location">
    <subcellularLocation>
        <location evidence="3">Endosome</location>
    </subcellularLocation>
    <subcellularLocation>
        <location evidence="4">Lysosome</location>
    </subcellularLocation>
    <subcellularLocation>
        <location evidence="2">Membrane</location>
        <topology evidence="2">Peripheral membrane protein</topology>
    </subcellularLocation>
</comment>
<keyword evidence="11 17" id="KW-0863">Zinc-finger</keyword>
<evidence type="ECO:0000256" key="12">
    <source>
        <dbReference type="ARBA" id="ARBA00022786"/>
    </source>
</evidence>
<reference evidence="21" key="2">
    <citation type="journal article" date="2023" name="IMA Fungus">
        <title>Comparative genomic study of the Penicillium genus elucidates a diverse pangenome and 15 lateral gene transfer events.</title>
        <authorList>
            <person name="Petersen C."/>
            <person name="Sorensen T."/>
            <person name="Nielsen M.R."/>
            <person name="Sondergaard T.E."/>
            <person name="Sorensen J.L."/>
            <person name="Fitzpatrick D.A."/>
            <person name="Frisvad J.C."/>
            <person name="Nielsen K.L."/>
        </authorList>
    </citation>
    <scope>NUCLEOTIDE SEQUENCE</scope>
    <source>
        <strain evidence="21">IBT 23319</strain>
    </source>
</reference>
<dbReference type="GO" id="GO:0043161">
    <property type="term" value="P:proteasome-mediated ubiquitin-dependent protein catabolic process"/>
    <property type="evidence" value="ECO:0007669"/>
    <property type="project" value="TreeGrafter"/>
</dbReference>
<evidence type="ECO:0000256" key="17">
    <source>
        <dbReference type="PROSITE-ProRule" id="PRU00175"/>
    </source>
</evidence>
<dbReference type="Pfam" id="PF13639">
    <property type="entry name" value="zf-RING_2"/>
    <property type="match status" value="1"/>
</dbReference>
<dbReference type="SMART" id="SM00184">
    <property type="entry name" value="RING"/>
    <property type="match status" value="2"/>
</dbReference>
<dbReference type="SUPFAM" id="SSF57850">
    <property type="entry name" value="RING/U-box"/>
    <property type="match status" value="1"/>
</dbReference>
<dbReference type="InterPro" id="IPR017455">
    <property type="entry name" value="Znf_FYVE-rel"/>
</dbReference>
<comment type="catalytic activity">
    <reaction evidence="1">
        <text>S-ubiquitinyl-[E2 ubiquitin-conjugating enzyme]-L-cysteine + [acceptor protein]-L-lysine = [E2 ubiquitin-conjugating enzyme]-L-cysteine + N(6)-ubiquitinyl-[acceptor protein]-L-lysine.</text>
        <dbReference type="EC" id="2.3.2.27"/>
    </reaction>
</comment>
<dbReference type="InterPro" id="IPR051878">
    <property type="entry name" value="ZNRF_ubiq-protein_ligase"/>
</dbReference>
<evidence type="ECO:0000256" key="3">
    <source>
        <dbReference type="ARBA" id="ARBA00004177"/>
    </source>
</evidence>